<dbReference type="RefSeq" id="WP_108130529.1">
    <property type="nucleotide sequence ID" value="NZ_QBKP01000021.1"/>
</dbReference>
<name>A0A2T6AP58_9RHOB</name>
<keyword evidence="2" id="KW-1185">Reference proteome</keyword>
<comment type="caution">
    <text evidence="1">The sequence shown here is derived from an EMBL/GenBank/DDBJ whole genome shotgun (WGS) entry which is preliminary data.</text>
</comment>
<dbReference type="AlphaFoldDB" id="A0A2T6AP58"/>
<protein>
    <submittedName>
        <fullName evidence="1">Uncharacterized protein</fullName>
    </submittedName>
</protein>
<evidence type="ECO:0000313" key="2">
    <source>
        <dbReference type="Proteomes" id="UP000244224"/>
    </source>
</evidence>
<dbReference type="Proteomes" id="UP000244224">
    <property type="component" value="Unassembled WGS sequence"/>
</dbReference>
<evidence type="ECO:0000313" key="1">
    <source>
        <dbReference type="EMBL" id="PTX45609.1"/>
    </source>
</evidence>
<dbReference type="OrthoDB" id="7874026at2"/>
<accession>A0A2T6AP58</accession>
<gene>
    <name evidence="1" type="ORF">C8N34_12139</name>
</gene>
<sequence>MEQLIRDIEAYALAVGRKPQAVLRAAYGAGWGVWEAWKAGTSSPTYAVGDRIYAYMAENPPPVAEDPEKDVA</sequence>
<proteinExistence type="predicted"/>
<organism evidence="1 2">
    <name type="scientific">Gemmobacter caeni</name>
    <dbReference type="NCBI Taxonomy" id="589035"/>
    <lineage>
        <taxon>Bacteria</taxon>
        <taxon>Pseudomonadati</taxon>
        <taxon>Pseudomonadota</taxon>
        <taxon>Alphaproteobacteria</taxon>
        <taxon>Rhodobacterales</taxon>
        <taxon>Paracoccaceae</taxon>
        <taxon>Gemmobacter</taxon>
    </lineage>
</organism>
<reference evidence="1 2" key="1">
    <citation type="submission" date="2018-04" db="EMBL/GenBank/DDBJ databases">
        <title>Genomic Encyclopedia of Archaeal and Bacterial Type Strains, Phase II (KMG-II): from individual species to whole genera.</title>
        <authorList>
            <person name="Goeker M."/>
        </authorList>
    </citation>
    <scope>NUCLEOTIDE SEQUENCE [LARGE SCALE GENOMIC DNA]</scope>
    <source>
        <strain evidence="1 2">DSM 21823</strain>
    </source>
</reference>
<dbReference type="EMBL" id="QBKP01000021">
    <property type="protein sequence ID" value="PTX45609.1"/>
    <property type="molecule type" value="Genomic_DNA"/>
</dbReference>